<sequence>MAGFQRCDEARHLLPGLADDIGTNAFAQERRDRGIGSGMFDRDQPTVREVAQPRAVP</sequence>
<reference evidence="2 3" key="1">
    <citation type="journal article" date="2012" name="J. Bacteriol.">
        <title>Draft Genome Sequence of Sinorhizobium meliloti CCNWSX0020, a Nitrogen-Fixing Symbiont with Copper Tolerance Capability Isolated from Lead-Zinc Mine Tailings.</title>
        <authorList>
            <person name="Li Z."/>
            <person name="Ma Z."/>
            <person name="Hao X."/>
            <person name="Wei G."/>
        </authorList>
    </citation>
    <scope>NUCLEOTIDE SEQUENCE [LARGE SCALE GENOMIC DNA]</scope>
    <source>
        <strain evidence="2 3">CCNWSX0020</strain>
    </source>
</reference>
<dbReference type="EMBL" id="AGVV01000004">
    <property type="protein sequence ID" value="EHK79368.1"/>
    <property type="molecule type" value="Genomic_DNA"/>
</dbReference>
<organism evidence="2 3">
    <name type="scientific">Sinorhizobium meliloti CCNWSX0020</name>
    <dbReference type="NCBI Taxonomy" id="1107881"/>
    <lineage>
        <taxon>Bacteria</taxon>
        <taxon>Pseudomonadati</taxon>
        <taxon>Pseudomonadota</taxon>
        <taxon>Alphaproteobacteria</taxon>
        <taxon>Hyphomicrobiales</taxon>
        <taxon>Rhizobiaceae</taxon>
        <taxon>Sinorhizobium/Ensifer group</taxon>
        <taxon>Sinorhizobium</taxon>
    </lineage>
</organism>
<evidence type="ECO:0000256" key="1">
    <source>
        <dbReference type="SAM" id="MobiDB-lite"/>
    </source>
</evidence>
<feature type="compositionally biased region" description="Basic and acidic residues" evidence="1">
    <location>
        <begin position="31"/>
        <end position="46"/>
    </location>
</feature>
<evidence type="ECO:0000313" key="2">
    <source>
        <dbReference type="EMBL" id="EHK79368.1"/>
    </source>
</evidence>
<dbReference type="Proteomes" id="UP000004038">
    <property type="component" value="Unassembled WGS sequence"/>
</dbReference>
<dbReference type="AlphaFoldDB" id="H0FU37"/>
<name>H0FU37_RHIML</name>
<gene>
    <name evidence="2" type="ORF">SM0020_03320</name>
</gene>
<accession>H0FU37</accession>
<feature type="region of interest" description="Disordered" evidence="1">
    <location>
        <begin position="31"/>
        <end position="57"/>
    </location>
</feature>
<protein>
    <submittedName>
        <fullName evidence="2">Uncharacterized protein</fullName>
    </submittedName>
</protein>
<proteinExistence type="predicted"/>
<evidence type="ECO:0000313" key="3">
    <source>
        <dbReference type="Proteomes" id="UP000004038"/>
    </source>
</evidence>